<comment type="caution">
    <text evidence="2">The sequence shown here is derived from an EMBL/GenBank/DDBJ whole genome shotgun (WGS) entry which is preliminary data.</text>
</comment>
<name>A0A061JN14_STUST</name>
<dbReference type="AlphaFoldDB" id="A0A061JN14"/>
<dbReference type="EMBL" id="AMCZ02000013">
    <property type="protein sequence ID" value="EWC41116.1"/>
    <property type="molecule type" value="Genomic_DNA"/>
</dbReference>
<accession>A0A061JN14</accession>
<organism evidence="2 3">
    <name type="scientific">Stutzerimonas stutzeri KOS6</name>
    <dbReference type="NCBI Taxonomy" id="1218352"/>
    <lineage>
        <taxon>Bacteria</taxon>
        <taxon>Pseudomonadati</taxon>
        <taxon>Pseudomonadota</taxon>
        <taxon>Gammaproteobacteria</taxon>
        <taxon>Pseudomonadales</taxon>
        <taxon>Pseudomonadaceae</taxon>
        <taxon>Stutzerimonas</taxon>
    </lineage>
</organism>
<dbReference type="eggNOG" id="ENOG50320GD">
    <property type="taxonomic scope" value="Bacteria"/>
</dbReference>
<feature type="coiled-coil region" evidence="1">
    <location>
        <begin position="87"/>
        <end position="114"/>
    </location>
</feature>
<proteinExistence type="predicted"/>
<dbReference type="OrthoDB" id="6894674at2"/>
<protein>
    <submittedName>
        <fullName evidence="2">Uncharacterized protein</fullName>
    </submittedName>
</protein>
<dbReference type="Proteomes" id="UP000026923">
    <property type="component" value="Unassembled WGS sequence"/>
</dbReference>
<sequence length="118" mass="13495">MAWRTTRRPSTRELVRAEHRPRIAGASAGGRWGMLVLLCVIAALLYLRNLEQAAHAQRIDALNEESRALRVALDNGRLQHREAQATEEQLLRRIATQSAQVERLQTELAFFRQQKKAL</sequence>
<evidence type="ECO:0000313" key="2">
    <source>
        <dbReference type="EMBL" id="EWC41116.1"/>
    </source>
</evidence>
<evidence type="ECO:0000313" key="3">
    <source>
        <dbReference type="Proteomes" id="UP000026923"/>
    </source>
</evidence>
<gene>
    <name evidence="2" type="ORF">B597_011910</name>
</gene>
<reference evidence="2 3" key="1">
    <citation type="journal article" date="2013" name="Genome Announc.">
        <title>Draft Genome of the Nitrogen-Fixing Bacterium Pseudomonas stutzeri Strain KOS6 Isolated from Industrial Hydrocarbon Sludge.</title>
        <authorList>
            <person name="Grigoryeva T.V."/>
            <person name="Laikov A.V."/>
            <person name="Naumova R.P."/>
            <person name="Manolov A.I."/>
            <person name="Larin A.K."/>
            <person name="Karpova I.Y."/>
            <person name="Semashko T.A."/>
            <person name="Alexeev D.G."/>
            <person name="Kostryukova E.S."/>
            <person name="Muller R."/>
            <person name="Govorun V.M."/>
        </authorList>
    </citation>
    <scope>NUCLEOTIDE SEQUENCE [LARGE SCALE GENOMIC DNA]</scope>
    <source>
        <strain evidence="2 3">KOS6</strain>
    </source>
</reference>
<dbReference type="HOGENOM" id="CLU_167587_0_0_6"/>
<keyword evidence="1" id="KW-0175">Coiled coil</keyword>
<evidence type="ECO:0000256" key="1">
    <source>
        <dbReference type="SAM" id="Coils"/>
    </source>
</evidence>